<evidence type="ECO:0000313" key="2">
    <source>
        <dbReference type="Proteomes" id="UP000215539"/>
    </source>
</evidence>
<proteinExistence type="predicted"/>
<evidence type="ECO:0000313" key="1">
    <source>
        <dbReference type="EMBL" id="SNV08210.1"/>
    </source>
</evidence>
<dbReference type="Gene3D" id="3.30.2310.20">
    <property type="entry name" value="RelE-like"/>
    <property type="match status" value="1"/>
</dbReference>
<protein>
    <recommendedName>
        <fullName evidence="3">Plasmid stabilization protein</fullName>
    </recommendedName>
</protein>
<sequence length="103" mass="12279">MKYSVNWKDVALVDYGDVVSFLMTTDCPWSFIDKLEQETKYTESLLQDFPYIGAPIFTDIHKINVLEGYSIIYKVDEVNQSIFILCFWDSRRDERRLLQRLKI</sequence>
<dbReference type="Proteomes" id="UP000215539">
    <property type="component" value="Chromosome 1"/>
</dbReference>
<dbReference type="EMBL" id="LT906449">
    <property type="protein sequence ID" value="SNV08210.1"/>
    <property type="molecule type" value="Genomic_DNA"/>
</dbReference>
<dbReference type="AlphaFoldDB" id="A0AAX2GX16"/>
<gene>
    <name evidence="1" type="ORF">SAMEA44541418_00995</name>
</gene>
<reference evidence="1 2" key="1">
    <citation type="submission" date="2017-06" db="EMBL/GenBank/DDBJ databases">
        <authorList>
            <consortium name="Pathogen Informatics"/>
        </authorList>
    </citation>
    <scope>NUCLEOTIDE SEQUENCE [LARGE SCALE GENOMIC DNA]</scope>
    <source>
        <strain evidence="1 2">NCTC12947</strain>
    </source>
</reference>
<dbReference type="InterPro" id="IPR035093">
    <property type="entry name" value="RelE/ParE_toxin_dom_sf"/>
</dbReference>
<evidence type="ECO:0008006" key="3">
    <source>
        <dbReference type="Google" id="ProtNLM"/>
    </source>
</evidence>
<name>A0AAX2GX16_9FLAO</name>
<organism evidence="1 2">
    <name type="scientific">Capnocytophaga haemolytica</name>
    <dbReference type="NCBI Taxonomy" id="45243"/>
    <lineage>
        <taxon>Bacteria</taxon>
        <taxon>Pseudomonadati</taxon>
        <taxon>Bacteroidota</taxon>
        <taxon>Flavobacteriia</taxon>
        <taxon>Flavobacteriales</taxon>
        <taxon>Flavobacteriaceae</taxon>
        <taxon>Capnocytophaga</taxon>
    </lineage>
</organism>
<accession>A0AAX2GX16</accession>